<dbReference type="InterPro" id="IPR027417">
    <property type="entry name" value="P-loop_NTPase"/>
</dbReference>
<reference evidence="5" key="1">
    <citation type="journal article" date="2019" name="Int. J. Syst. Evol. Microbiol.">
        <title>The Global Catalogue of Microorganisms (GCM) 10K type strain sequencing project: providing services to taxonomists for standard genome sequencing and annotation.</title>
        <authorList>
            <consortium name="The Broad Institute Genomics Platform"/>
            <consortium name="The Broad Institute Genome Sequencing Center for Infectious Disease"/>
            <person name="Wu L."/>
            <person name="Ma J."/>
        </authorList>
    </citation>
    <scope>NUCLEOTIDE SEQUENCE [LARGE SCALE GENOMIC DNA]</scope>
    <source>
        <strain evidence="5">CGMCC 1.19062</strain>
    </source>
</reference>
<evidence type="ECO:0000259" key="3">
    <source>
        <dbReference type="Pfam" id="PF00685"/>
    </source>
</evidence>
<dbReference type="Proteomes" id="UP001597295">
    <property type="component" value="Unassembled WGS sequence"/>
</dbReference>
<organism evidence="4 5">
    <name type="scientific">Lacibacterium aquatile</name>
    <dbReference type="NCBI Taxonomy" id="1168082"/>
    <lineage>
        <taxon>Bacteria</taxon>
        <taxon>Pseudomonadati</taxon>
        <taxon>Pseudomonadota</taxon>
        <taxon>Alphaproteobacteria</taxon>
        <taxon>Rhodospirillales</taxon>
        <taxon>Rhodospirillaceae</taxon>
    </lineage>
</organism>
<dbReference type="Gene3D" id="3.40.50.300">
    <property type="entry name" value="P-loop containing nucleotide triphosphate hydrolases"/>
    <property type="match status" value="1"/>
</dbReference>
<feature type="domain" description="Sulfotransferase" evidence="3">
    <location>
        <begin position="5"/>
        <end position="272"/>
    </location>
</feature>
<protein>
    <submittedName>
        <fullName evidence="4">Sulfotransferase domain-containing protein</fullName>
    </submittedName>
</protein>
<name>A0ABW5DW46_9PROT</name>
<comment type="caution">
    <text evidence="4">The sequence shown here is derived from an EMBL/GenBank/DDBJ whole genome shotgun (WGS) entry which is preliminary data.</text>
</comment>
<keyword evidence="5" id="KW-1185">Reference proteome</keyword>
<comment type="similarity">
    <text evidence="1">Belongs to the sulfotransferase 1 family.</text>
</comment>
<dbReference type="Pfam" id="PF00685">
    <property type="entry name" value="Sulfotransfer_1"/>
    <property type="match status" value="1"/>
</dbReference>
<dbReference type="SUPFAM" id="SSF52540">
    <property type="entry name" value="P-loop containing nucleoside triphosphate hydrolases"/>
    <property type="match status" value="1"/>
</dbReference>
<evidence type="ECO:0000313" key="5">
    <source>
        <dbReference type="Proteomes" id="UP001597295"/>
    </source>
</evidence>
<sequence length="278" mass="30898">MSGFFWLASYPKSGNTWLRLALLCLKQGKPMDFASRPSFAPIAANRHAFDVSLGVASSDLTPAEIAILRPRSYEEQARDTREPLFCKVHDAWQITPAGEPLFPPAVTLGSLHIVRDPRDVAISWAHHAGITVDAAITHLSNPQASLAQQSNKLADQLPQHLGSWSEHVASWLDAPGIQPSLLVRYEDMHTDAPSELRRVVDYIGWSAPPTAITEALAATRFDRLRAAEDDKGFLERPKTAERFFRQGRAGGWRSVLTSEQAMLIEENHGPMMRRLGYL</sequence>
<evidence type="ECO:0000313" key="4">
    <source>
        <dbReference type="EMBL" id="MFD2264705.1"/>
    </source>
</evidence>
<gene>
    <name evidence="4" type="ORF">ACFSM5_17505</name>
</gene>
<accession>A0ABW5DW46</accession>
<dbReference type="EMBL" id="JBHUIP010000014">
    <property type="protein sequence ID" value="MFD2264705.1"/>
    <property type="molecule type" value="Genomic_DNA"/>
</dbReference>
<proteinExistence type="inferred from homology"/>
<evidence type="ECO:0000256" key="1">
    <source>
        <dbReference type="ARBA" id="ARBA00005771"/>
    </source>
</evidence>
<dbReference type="InterPro" id="IPR000863">
    <property type="entry name" value="Sulfotransferase_dom"/>
</dbReference>
<keyword evidence="2" id="KW-0808">Transferase</keyword>
<evidence type="ECO:0000256" key="2">
    <source>
        <dbReference type="ARBA" id="ARBA00022679"/>
    </source>
</evidence>
<dbReference type="RefSeq" id="WP_379877819.1">
    <property type="nucleotide sequence ID" value="NZ_JBHUIP010000014.1"/>
</dbReference>
<dbReference type="PANTHER" id="PTHR11783">
    <property type="entry name" value="SULFOTRANSFERASE SULT"/>
    <property type="match status" value="1"/>
</dbReference>